<dbReference type="EMBL" id="JBFXLR010000047">
    <property type="protein sequence ID" value="KAL2843210.1"/>
    <property type="molecule type" value="Genomic_DNA"/>
</dbReference>
<dbReference type="Proteomes" id="UP001610444">
    <property type="component" value="Unassembled WGS sequence"/>
</dbReference>
<proteinExistence type="predicted"/>
<feature type="compositionally biased region" description="Basic and acidic residues" evidence="1">
    <location>
        <begin position="36"/>
        <end position="48"/>
    </location>
</feature>
<evidence type="ECO:0000313" key="3">
    <source>
        <dbReference type="Proteomes" id="UP001610444"/>
    </source>
</evidence>
<organism evidence="2 3">
    <name type="scientific">Aspergillus pseudodeflectus</name>
    <dbReference type="NCBI Taxonomy" id="176178"/>
    <lineage>
        <taxon>Eukaryota</taxon>
        <taxon>Fungi</taxon>
        <taxon>Dikarya</taxon>
        <taxon>Ascomycota</taxon>
        <taxon>Pezizomycotina</taxon>
        <taxon>Eurotiomycetes</taxon>
        <taxon>Eurotiomycetidae</taxon>
        <taxon>Eurotiales</taxon>
        <taxon>Aspergillaceae</taxon>
        <taxon>Aspergillus</taxon>
        <taxon>Aspergillus subgen. Nidulantes</taxon>
    </lineage>
</organism>
<feature type="compositionally biased region" description="Polar residues" evidence="1">
    <location>
        <begin position="70"/>
        <end position="80"/>
    </location>
</feature>
<feature type="region of interest" description="Disordered" evidence="1">
    <location>
        <begin position="36"/>
        <end position="80"/>
    </location>
</feature>
<evidence type="ECO:0000256" key="1">
    <source>
        <dbReference type="SAM" id="MobiDB-lite"/>
    </source>
</evidence>
<name>A0ABR4JT46_9EURO</name>
<sequence>MGIGGGAWLARRRRHIHRIFRQNTFRQVKRKSTAERLARGYEKEDKGLSADQRPMKRRRLTDKFQEGLEGSSSGQNTVNSRLLTVGEAVVGGWLARSRHPRKEGSNEARRKRMSDASSRQSEEERCYVRGSSGQHARRRNKLFWGMGQCCY</sequence>
<dbReference type="RefSeq" id="XP_070895483.1">
    <property type="nucleotide sequence ID" value="XM_071036761.1"/>
</dbReference>
<accession>A0ABR4JT46</accession>
<dbReference type="GeneID" id="98151925"/>
<protein>
    <submittedName>
        <fullName evidence="2">Uncharacterized protein</fullName>
    </submittedName>
</protein>
<comment type="caution">
    <text evidence="2">The sequence shown here is derived from an EMBL/GenBank/DDBJ whole genome shotgun (WGS) entry which is preliminary data.</text>
</comment>
<evidence type="ECO:0000313" key="2">
    <source>
        <dbReference type="EMBL" id="KAL2843210.1"/>
    </source>
</evidence>
<reference evidence="2 3" key="1">
    <citation type="submission" date="2024-07" db="EMBL/GenBank/DDBJ databases">
        <title>Section-level genome sequencing and comparative genomics of Aspergillus sections Usti and Cavernicolus.</title>
        <authorList>
            <consortium name="Lawrence Berkeley National Laboratory"/>
            <person name="Nybo J.L."/>
            <person name="Vesth T.C."/>
            <person name="Theobald S."/>
            <person name="Frisvad J.C."/>
            <person name="Larsen T.O."/>
            <person name="Kjaerboelling I."/>
            <person name="Rothschild-Mancinelli K."/>
            <person name="Lyhne E.K."/>
            <person name="Kogle M.E."/>
            <person name="Barry K."/>
            <person name="Clum A."/>
            <person name="Na H."/>
            <person name="Ledsgaard L."/>
            <person name="Lin J."/>
            <person name="Lipzen A."/>
            <person name="Kuo A."/>
            <person name="Riley R."/>
            <person name="Mondo S."/>
            <person name="LaButti K."/>
            <person name="Haridas S."/>
            <person name="Pangalinan J."/>
            <person name="Salamov A.A."/>
            <person name="Simmons B.A."/>
            <person name="Magnuson J.K."/>
            <person name="Chen J."/>
            <person name="Drula E."/>
            <person name="Henrissat B."/>
            <person name="Wiebenga A."/>
            <person name="Lubbers R.J."/>
            <person name="Gomes A.C."/>
            <person name="Macurrencykelacurrency M.R."/>
            <person name="Stajich J."/>
            <person name="Grigoriev I.V."/>
            <person name="Mortensen U.H."/>
            <person name="De vries R.P."/>
            <person name="Baker S.E."/>
            <person name="Andersen M.R."/>
        </authorList>
    </citation>
    <scope>NUCLEOTIDE SEQUENCE [LARGE SCALE GENOMIC DNA]</scope>
    <source>
        <strain evidence="2 3">CBS 756.74</strain>
    </source>
</reference>
<feature type="region of interest" description="Disordered" evidence="1">
    <location>
        <begin position="94"/>
        <end position="131"/>
    </location>
</feature>
<keyword evidence="3" id="KW-1185">Reference proteome</keyword>
<gene>
    <name evidence="2" type="ORF">BJX68DRAFT_156499</name>
</gene>